<keyword evidence="2" id="KW-1185">Reference proteome</keyword>
<accession>A0ABW9AT06</accession>
<evidence type="ECO:0000313" key="1">
    <source>
        <dbReference type="EMBL" id="MFM0003697.1"/>
    </source>
</evidence>
<gene>
    <name evidence="1" type="ORF">PQR57_22045</name>
</gene>
<reference evidence="1 2" key="1">
    <citation type="journal article" date="2024" name="Chem. Sci.">
        <title>Discovery of megapolipeptins by genome mining of a Burkholderiales bacteria collection.</title>
        <authorList>
            <person name="Paulo B.S."/>
            <person name="Recchia M.J.J."/>
            <person name="Lee S."/>
            <person name="Fergusson C.H."/>
            <person name="Romanowski S.B."/>
            <person name="Hernandez A."/>
            <person name="Krull N."/>
            <person name="Liu D.Y."/>
            <person name="Cavanagh H."/>
            <person name="Bos A."/>
            <person name="Gray C.A."/>
            <person name="Murphy B.T."/>
            <person name="Linington R.G."/>
            <person name="Eustaquio A.S."/>
        </authorList>
    </citation>
    <scope>NUCLEOTIDE SEQUENCE [LARGE SCALE GENOMIC DNA]</scope>
    <source>
        <strain evidence="1 2">RL17-350-BIC-A</strain>
    </source>
</reference>
<evidence type="ECO:0000313" key="2">
    <source>
        <dbReference type="Proteomes" id="UP001629230"/>
    </source>
</evidence>
<protein>
    <submittedName>
        <fullName evidence="1">Uncharacterized protein</fullName>
    </submittedName>
</protein>
<dbReference type="Proteomes" id="UP001629230">
    <property type="component" value="Unassembled WGS sequence"/>
</dbReference>
<name>A0ABW9AT06_9BURK</name>
<comment type="caution">
    <text evidence="1">The sequence shown here is derived from an EMBL/GenBank/DDBJ whole genome shotgun (WGS) entry which is preliminary data.</text>
</comment>
<organism evidence="1 2">
    <name type="scientific">Paraburkholderia dipogonis</name>
    <dbReference type="NCBI Taxonomy" id="1211383"/>
    <lineage>
        <taxon>Bacteria</taxon>
        <taxon>Pseudomonadati</taxon>
        <taxon>Pseudomonadota</taxon>
        <taxon>Betaproteobacteria</taxon>
        <taxon>Burkholderiales</taxon>
        <taxon>Burkholderiaceae</taxon>
        <taxon>Paraburkholderia</taxon>
    </lineage>
</organism>
<dbReference type="EMBL" id="JAQQEZ010000015">
    <property type="protein sequence ID" value="MFM0003697.1"/>
    <property type="molecule type" value="Genomic_DNA"/>
</dbReference>
<sequence>MGVTSKRSLRSQVEKWLGPTSSTPVRVTRFSRARSNQRPCVRIELLLPTGPLGFFFFRHRDGTWCVFPPETERVAMHAYQGAGRSECVACLAVPKE</sequence>
<proteinExistence type="predicted"/>